<organism evidence="1">
    <name type="scientific">Pseudoalteromonas citrea DSM 8771</name>
    <dbReference type="NCBI Taxonomy" id="1117314"/>
    <lineage>
        <taxon>Bacteria</taxon>
        <taxon>Pseudomonadati</taxon>
        <taxon>Pseudomonadota</taxon>
        <taxon>Gammaproteobacteria</taxon>
        <taxon>Alteromonadales</taxon>
        <taxon>Pseudoalteromonadaceae</taxon>
        <taxon>Pseudoalteromonas</taxon>
    </lineage>
</organism>
<protein>
    <submittedName>
        <fullName evidence="1">Transposase IS116/IS110/IS902 family protein</fullName>
    </submittedName>
</protein>
<feature type="non-terminal residue" evidence="1">
    <location>
        <position position="47"/>
    </location>
</feature>
<reference evidence="1" key="1">
    <citation type="journal article" date="2012" name="J. Bacteriol.">
        <title>Genome sequences of type strains of seven species of the marine bacterium Pseudoalteromonas.</title>
        <authorList>
            <person name="Xie B.B."/>
            <person name="Shu Y.L."/>
            <person name="Qin Q.L."/>
            <person name="Rong J.C."/>
            <person name="Zhang X.Y."/>
            <person name="Chen X.L."/>
            <person name="Shi M."/>
            <person name="He H.L."/>
            <person name="Zhou B.C."/>
            <person name="Zhang Y.Z."/>
        </authorList>
    </citation>
    <scope>NUCLEOTIDE SEQUENCE [LARGE SCALE GENOMIC DNA]</scope>
    <source>
        <strain evidence="1">NCIMB 1889</strain>
    </source>
</reference>
<dbReference type="eggNOG" id="ENOG5032D5D">
    <property type="taxonomic scope" value="Bacteria"/>
</dbReference>
<accession>U1JV20</accession>
<name>U1JV20_9GAMM</name>
<evidence type="ECO:0000313" key="1">
    <source>
        <dbReference type="EMBL" id="ERG20485.1"/>
    </source>
</evidence>
<sequence>MNNVSILSIDLAKNVFQLLGINKHGNPCFSKRVSRVKLHEIILNLPP</sequence>
<reference evidence="1" key="2">
    <citation type="submission" date="2013-04" db="EMBL/GenBank/DDBJ databases">
        <title>Genome sequence of Pseudoalteromonas citrea.</title>
        <authorList>
            <person name="Xie B.-B."/>
            <person name="Rong J.-C."/>
            <person name="Qin Q.-L."/>
            <person name="Shu Y.-L."/>
            <person name="Zhang Y.-Z."/>
        </authorList>
    </citation>
    <scope>NUCLEOTIDE SEQUENCE</scope>
    <source>
        <strain evidence="1">NCIMB 1889</strain>
    </source>
</reference>
<proteinExistence type="predicted"/>
<dbReference type="EMBL" id="AHBZ02000024">
    <property type="protein sequence ID" value="ERG20485.1"/>
    <property type="molecule type" value="Genomic_DNA"/>
</dbReference>
<comment type="caution">
    <text evidence="1">The sequence shown here is derived from an EMBL/GenBank/DDBJ whole genome shotgun (WGS) entry which is preliminary data.</text>
</comment>
<dbReference type="AlphaFoldDB" id="U1JV20"/>
<gene>
    <name evidence="1" type="ORF">PCIT_01465</name>
</gene>